<feature type="coiled-coil region" evidence="1">
    <location>
        <begin position="72"/>
        <end position="99"/>
    </location>
</feature>
<comment type="caution">
    <text evidence="3">The sequence shown here is derived from an EMBL/GenBank/DDBJ whole genome shotgun (WGS) entry which is preliminary data.</text>
</comment>
<dbReference type="Gene3D" id="1.20.120.520">
    <property type="entry name" value="nmb1532 protein domain like"/>
    <property type="match status" value="1"/>
</dbReference>
<keyword evidence="1" id="KW-0175">Coiled coil</keyword>
<feature type="domain" description="Hemerythrin-like" evidence="2">
    <location>
        <begin position="6"/>
        <end position="136"/>
    </location>
</feature>
<evidence type="ECO:0000313" key="4">
    <source>
        <dbReference type="Proteomes" id="UP000321026"/>
    </source>
</evidence>
<name>A0A5C7J622_9BACT</name>
<proteinExistence type="predicted"/>
<dbReference type="Proteomes" id="UP000321026">
    <property type="component" value="Unassembled WGS sequence"/>
</dbReference>
<dbReference type="InterPro" id="IPR012312">
    <property type="entry name" value="Hemerythrin-like"/>
</dbReference>
<dbReference type="EMBL" id="SSDS01000060">
    <property type="protein sequence ID" value="TXG76913.1"/>
    <property type="molecule type" value="Genomic_DNA"/>
</dbReference>
<sequence length="219" mass="26034">MTRYKFYREHKYVCAAINDVERLIAKTDFASAAQVARVKEAFEALVSMLKSHADYENSRLHRLLRERGSDIYRHAEEEHHAYEQKLRDLNNRLARVLESTVSEEQIEQGFQLYLWFRKFAGENLIHLHEEETVILSELQRLYSDEELAQVEFESYRVMTPEDLVHMMQTLFPHMNPDDRMAFLADIKACDKNKFSLAWIGIRNILSQEEIQQIEKRLKP</sequence>
<evidence type="ECO:0000256" key="1">
    <source>
        <dbReference type="SAM" id="Coils"/>
    </source>
</evidence>
<gene>
    <name evidence="3" type="ORF">E6Q11_03835</name>
</gene>
<dbReference type="Pfam" id="PF01814">
    <property type="entry name" value="Hemerythrin"/>
    <property type="match status" value="1"/>
</dbReference>
<organism evidence="3 4">
    <name type="scientific">Candidatus Dojkabacteria bacterium</name>
    <dbReference type="NCBI Taxonomy" id="2099670"/>
    <lineage>
        <taxon>Bacteria</taxon>
        <taxon>Candidatus Dojkabacteria</taxon>
    </lineage>
</organism>
<dbReference type="AlphaFoldDB" id="A0A5C7J622"/>
<accession>A0A5C7J622</accession>
<protein>
    <recommendedName>
        <fullName evidence="2">Hemerythrin-like domain-containing protein</fullName>
    </recommendedName>
</protein>
<evidence type="ECO:0000313" key="3">
    <source>
        <dbReference type="EMBL" id="TXG76913.1"/>
    </source>
</evidence>
<reference evidence="3 4" key="1">
    <citation type="submission" date="2018-09" db="EMBL/GenBank/DDBJ databases">
        <title>Metagenome Assembled Genomes from an Advanced Water Purification Facility.</title>
        <authorList>
            <person name="Stamps B.W."/>
            <person name="Spear J.R."/>
        </authorList>
    </citation>
    <scope>NUCLEOTIDE SEQUENCE [LARGE SCALE GENOMIC DNA]</scope>
    <source>
        <strain evidence="3">Bin_63_2</strain>
    </source>
</reference>
<evidence type="ECO:0000259" key="2">
    <source>
        <dbReference type="Pfam" id="PF01814"/>
    </source>
</evidence>